<proteinExistence type="predicted"/>
<sequence>MSKVYKIAFELAGKLESSFSSSFTQALHSMQQLENRAREIGNIRISGNTFEQIRDSARESANELRDVERALQAIRGIRLTDQMGPLRDDLRQSTQAVQELERRLRELEQRRGPRLDPLPDDLDESSDQVDILGGKFSKMAVAVTASMAAVSGAIVGAFAAVSASDEYVKSMNKMQMATGSSVEQMGELKEVATKLYNQNLGENWDDLSKSLSAVKSVTKLSGTELENTTRNALLMRDVFEFDVKESVKAADTMMKNFGITSDEAYSLLAQGAQNGLDKSGELLDTANEYSTYFSKLGFSANDMFNIFSSGLEAGAFNLDKIGDGIKEFGIRTKDGSKTSLDAYKAIGLNGAEMTKQFATGGKVAQEAFLKTVKAINEVKDPAERNAASVALFGTQAEDLEERVIKAYGNIKKTFDMTKGSMDDMAKIKYNSLGEFFTGVGRRIETGLITPLSGKLLPVLQDTMVWVETMAPVWKESFVAMKGEVVSFIQGLNLREVAAPILQFAKEVGPKYLGFAKSIYDATKATFPVLGGLAGIIGNTATSVIKFMAPVAAYISGQLYPILQSGFQFLANDVFPAISAAIQRFSPQIQAVVSGLGRAFTAVWVTIKPVLDALFAAFQVGFPVIQQVVMTSINTISGVVSGLLTTLSGVIDFVTGTFTGDWGLAWTGVKNVFTGIFDTLGAALAAPINVGIDLINAAIKGINSVKIDVPDWVPGYGGESFSFNIAQIPKVGGYADGGIVSRPELAWIGEGGDKEVIVPINNSKRSLDLWTTAGRMLGVGGGGAGGSTATVGDFIFSPTYNFYGNADQSAVKQMEKASRSDFEREFNAYRRQMERVSFAR</sequence>
<dbReference type="RefSeq" id="WP_122965323.1">
    <property type="nucleotide sequence ID" value="NZ_BJMH01000037.1"/>
</dbReference>
<dbReference type="PANTHER" id="PTHR37813:SF1">
    <property type="entry name" value="FELS-2 PROPHAGE PROTEIN"/>
    <property type="match status" value="1"/>
</dbReference>
<name>A0A4Y3PLD6_BREPA</name>
<keyword evidence="5" id="KW-1185">Reference proteome</keyword>
<evidence type="ECO:0000313" key="4">
    <source>
        <dbReference type="EMBL" id="GEB35310.1"/>
    </source>
</evidence>
<feature type="coiled-coil region" evidence="2">
    <location>
        <begin position="50"/>
        <end position="110"/>
    </location>
</feature>
<dbReference type="EMBL" id="BJMH01000037">
    <property type="protein sequence ID" value="GEB35310.1"/>
    <property type="molecule type" value="Genomic_DNA"/>
</dbReference>
<dbReference type="AlphaFoldDB" id="A0A4Y3PLD6"/>
<dbReference type="Proteomes" id="UP000316882">
    <property type="component" value="Unassembled WGS sequence"/>
</dbReference>
<protein>
    <recommendedName>
        <fullName evidence="3">Phage tail tape measure protein domain-containing protein</fullName>
    </recommendedName>
</protein>
<dbReference type="InterPro" id="IPR010090">
    <property type="entry name" value="Phage_tape_meas"/>
</dbReference>
<evidence type="ECO:0000256" key="2">
    <source>
        <dbReference type="SAM" id="Coils"/>
    </source>
</evidence>
<gene>
    <name evidence="4" type="ORF">BPA01_48900</name>
</gene>
<accession>A0A4Y3PLD6</accession>
<keyword evidence="1" id="KW-1188">Viral release from host cell</keyword>
<feature type="domain" description="Phage tail tape measure protein" evidence="3">
    <location>
        <begin position="198"/>
        <end position="393"/>
    </location>
</feature>
<evidence type="ECO:0000259" key="3">
    <source>
        <dbReference type="Pfam" id="PF10145"/>
    </source>
</evidence>
<keyword evidence="2" id="KW-0175">Coiled coil</keyword>
<comment type="caution">
    <text evidence="4">The sequence shown here is derived from an EMBL/GenBank/DDBJ whole genome shotgun (WGS) entry which is preliminary data.</text>
</comment>
<dbReference type="Pfam" id="PF10145">
    <property type="entry name" value="PhageMin_Tail"/>
    <property type="match status" value="1"/>
</dbReference>
<dbReference type="PANTHER" id="PTHR37813">
    <property type="entry name" value="FELS-2 PROPHAGE PROTEIN"/>
    <property type="match status" value="1"/>
</dbReference>
<organism evidence="4 5">
    <name type="scientific">Brevibacillus parabrevis</name>
    <dbReference type="NCBI Taxonomy" id="54914"/>
    <lineage>
        <taxon>Bacteria</taxon>
        <taxon>Bacillati</taxon>
        <taxon>Bacillota</taxon>
        <taxon>Bacilli</taxon>
        <taxon>Bacillales</taxon>
        <taxon>Paenibacillaceae</taxon>
        <taxon>Brevibacillus</taxon>
    </lineage>
</organism>
<evidence type="ECO:0000256" key="1">
    <source>
        <dbReference type="ARBA" id="ARBA00022612"/>
    </source>
</evidence>
<reference evidence="4 5" key="1">
    <citation type="submission" date="2019-06" db="EMBL/GenBank/DDBJ databases">
        <title>Whole genome shotgun sequence of Brevibacillus parabrevis NBRC 12334.</title>
        <authorList>
            <person name="Hosoyama A."/>
            <person name="Uohara A."/>
            <person name="Ohji S."/>
            <person name="Ichikawa N."/>
        </authorList>
    </citation>
    <scope>NUCLEOTIDE SEQUENCE [LARGE SCALE GENOMIC DNA]</scope>
    <source>
        <strain evidence="4 5">NBRC 12334</strain>
    </source>
</reference>
<evidence type="ECO:0000313" key="5">
    <source>
        <dbReference type="Proteomes" id="UP000316882"/>
    </source>
</evidence>